<keyword evidence="1" id="KW-0472">Membrane</keyword>
<protein>
    <recommendedName>
        <fullName evidence="4">Cytochrome B</fullName>
    </recommendedName>
</protein>
<dbReference type="AlphaFoldDB" id="A0A0X8G7K4"/>
<keyword evidence="1" id="KW-1133">Transmembrane helix</keyword>
<accession>A0A0X8G7K4</accession>
<organism evidence="2 3">
    <name type="scientific">Lutibacter profundi</name>
    <dbReference type="NCBI Taxonomy" id="1622118"/>
    <lineage>
        <taxon>Bacteria</taxon>
        <taxon>Pseudomonadati</taxon>
        <taxon>Bacteroidota</taxon>
        <taxon>Flavobacteriia</taxon>
        <taxon>Flavobacteriales</taxon>
        <taxon>Flavobacteriaceae</taxon>
        <taxon>Lutibacter</taxon>
    </lineage>
</organism>
<feature type="transmembrane region" description="Helical" evidence="1">
    <location>
        <begin position="87"/>
        <end position="106"/>
    </location>
</feature>
<gene>
    <name evidence="2" type="ORF">Lupro_09540</name>
</gene>
<evidence type="ECO:0000313" key="3">
    <source>
        <dbReference type="Proteomes" id="UP000059672"/>
    </source>
</evidence>
<feature type="transmembrane region" description="Helical" evidence="1">
    <location>
        <begin position="118"/>
        <end position="138"/>
    </location>
</feature>
<reference evidence="2 3" key="2">
    <citation type="journal article" date="2016" name="Int. J. Syst. Evol. Microbiol.">
        <title>Lutibacter profundi sp. nov., isolated from a deep-sea hydrothermal system on the Arctic Mid-Ocean Ridge and emended description of the genus Lutibacter.</title>
        <authorList>
            <person name="Le Moine Bauer S."/>
            <person name="Roalkvam I."/>
            <person name="Steen I.H."/>
            <person name="Dahle H."/>
        </authorList>
    </citation>
    <scope>NUCLEOTIDE SEQUENCE [LARGE SCALE GENOMIC DNA]</scope>
    <source>
        <strain evidence="2 3">LP1</strain>
    </source>
</reference>
<keyword evidence="3" id="KW-1185">Reference proteome</keyword>
<dbReference type="RefSeq" id="WP_068209333.1">
    <property type="nucleotide sequence ID" value="NZ_CP013355.1"/>
</dbReference>
<keyword evidence="1" id="KW-0812">Transmembrane</keyword>
<reference evidence="3" key="1">
    <citation type="submission" date="2015-12" db="EMBL/GenBank/DDBJ databases">
        <title>Complete genome sequence of Lutibacter profundus strain LP1.</title>
        <authorList>
            <person name="Wissuwa J."/>
            <person name="Le Moine Bauer S."/>
            <person name="Stokke R."/>
            <person name="Dahle H."/>
            <person name="Steen I.H."/>
        </authorList>
    </citation>
    <scope>NUCLEOTIDE SEQUENCE [LARGE SCALE GENOMIC DNA]</scope>
    <source>
        <strain evidence="3">LP1</strain>
    </source>
</reference>
<evidence type="ECO:0000313" key="2">
    <source>
        <dbReference type="EMBL" id="AMC11493.1"/>
    </source>
</evidence>
<dbReference type="KEGG" id="lut:Lupro_09540"/>
<name>A0A0X8G7K4_9FLAO</name>
<dbReference type="EMBL" id="CP013355">
    <property type="protein sequence ID" value="AMC11493.1"/>
    <property type="molecule type" value="Genomic_DNA"/>
</dbReference>
<feature type="transmembrane region" description="Helical" evidence="1">
    <location>
        <begin position="6"/>
        <end position="29"/>
    </location>
</feature>
<dbReference type="STRING" id="1622118.Lupro_09540"/>
<proteinExistence type="predicted"/>
<dbReference type="Proteomes" id="UP000059672">
    <property type="component" value="Chromosome"/>
</dbReference>
<sequence>MTKMIHSYWAYIVLLILIIAVVNAVIGLSTKKEFKAKDIRISLFTLITAHIQLIIGFFAYFNSTYFTSMQAHGMGEVMKNSILRKHLVEHPIMILIAIALITIGFSKHKKKDTDYSKFKTIAIYYSIALVLILAVIPWHSWFSN</sequence>
<evidence type="ECO:0000256" key="1">
    <source>
        <dbReference type="SAM" id="Phobius"/>
    </source>
</evidence>
<feature type="transmembrane region" description="Helical" evidence="1">
    <location>
        <begin position="41"/>
        <end position="61"/>
    </location>
</feature>
<dbReference type="OrthoDB" id="329514at2"/>
<evidence type="ECO:0008006" key="4">
    <source>
        <dbReference type="Google" id="ProtNLM"/>
    </source>
</evidence>